<dbReference type="InterPro" id="IPR036259">
    <property type="entry name" value="MFS_trans_sf"/>
</dbReference>
<reference evidence="11 12" key="1">
    <citation type="journal article" date="2024" name="Chem. Sci.">
        <title>Discovery of megapolipeptins by genome mining of a Burkholderiales bacteria collection.</title>
        <authorList>
            <person name="Paulo B.S."/>
            <person name="Recchia M.J.J."/>
            <person name="Lee S."/>
            <person name="Fergusson C.H."/>
            <person name="Romanowski S.B."/>
            <person name="Hernandez A."/>
            <person name="Krull N."/>
            <person name="Liu D.Y."/>
            <person name="Cavanagh H."/>
            <person name="Bos A."/>
            <person name="Gray C.A."/>
            <person name="Murphy B.T."/>
            <person name="Linington R.G."/>
            <person name="Eustaquio A.S."/>
        </authorList>
    </citation>
    <scope>NUCLEOTIDE SEQUENCE [LARGE SCALE GENOMIC DNA]</scope>
    <source>
        <strain evidence="11 12">RL17-338-BIC-A</strain>
    </source>
</reference>
<dbReference type="Gene3D" id="1.20.1250.20">
    <property type="entry name" value="MFS general substrate transporter like domains"/>
    <property type="match status" value="2"/>
</dbReference>
<feature type="transmembrane region" description="Helical" evidence="9">
    <location>
        <begin position="105"/>
        <end position="131"/>
    </location>
</feature>
<keyword evidence="7 9" id="KW-1133">Transmembrane helix</keyword>
<proteinExistence type="inferred from homology"/>
<dbReference type="Proteomes" id="UP001629432">
    <property type="component" value="Unassembled WGS sequence"/>
</dbReference>
<feature type="transmembrane region" description="Helical" evidence="9">
    <location>
        <begin position="167"/>
        <end position="188"/>
    </location>
</feature>
<dbReference type="PANTHER" id="PTHR43528">
    <property type="entry name" value="ALPHA-KETOGLUTARATE PERMEASE"/>
    <property type="match status" value="1"/>
</dbReference>
<feature type="transmembrane region" description="Helical" evidence="9">
    <location>
        <begin position="250"/>
        <end position="271"/>
    </location>
</feature>
<dbReference type="PANTHER" id="PTHR43528:SF3">
    <property type="entry name" value="CITRATE-PROTON SYMPORTER"/>
    <property type="match status" value="1"/>
</dbReference>
<feature type="transmembrane region" description="Helical" evidence="9">
    <location>
        <begin position="317"/>
        <end position="337"/>
    </location>
</feature>
<keyword evidence="4" id="KW-1003">Cell membrane</keyword>
<feature type="transmembrane region" description="Helical" evidence="9">
    <location>
        <begin position="200"/>
        <end position="219"/>
    </location>
</feature>
<keyword evidence="5 9" id="KW-0812">Transmembrane</keyword>
<evidence type="ECO:0000256" key="4">
    <source>
        <dbReference type="ARBA" id="ARBA00022475"/>
    </source>
</evidence>
<keyword evidence="3" id="KW-0813">Transport</keyword>
<keyword evidence="12" id="KW-1185">Reference proteome</keyword>
<dbReference type="InterPro" id="IPR051084">
    <property type="entry name" value="H+-coupled_symporters"/>
</dbReference>
<dbReference type="InterPro" id="IPR020846">
    <property type="entry name" value="MFS_dom"/>
</dbReference>
<sequence>MHTSLSESTVTSAAASPAASRVPSPATLIFATALGNGLEVFDFTVFSFFASYIGSAFFPAKDPLGSLLFAVGTFAAGFFARPLGAMLIGSFADRVGRRAAMTMSIWLMAAGTAAIGLCPSYATLGVAAPLIVLCGRLMQGFAAGGEIGAATTYLMESGAQKQRGFMVSWQGVSQGAAAILGALCGLLLSRLMDAQTLSSWGWRLPFLIGLLIAPVGYYIRRHLPERHDGGAAQTHVSPIRMLVTQHPKQLATAVLMILSQTVTMYVVVYFMPSYLSRVMHYPASTGFTAAIASSLTIAIASFAGGWIADRITRRKPLVVATTTLGLVFCLPAFWMLVHVPNVYAVAAVCATITALMGLGGVASTVLIMEMFPASVRASGFSIAYAIGVTLFGGTAQFVTTSLIVKTGSPLAAGYYVFACLVITWVTLLRLRERTA</sequence>
<feature type="transmembrane region" description="Helical" evidence="9">
    <location>
        <begin position="343"/>
        <end position="368"/>
    </location>
</feature>
<comment type="similarity">
    <text evidence="2">Belongs to the major facilitator superfamily. Metabolite:H+ Symporter (MHS) family (TC 2.A.1.6) family.</text>
</comment>
<evidence type="ECO:0000256" key="2">
    <source>
        <dbReference type="ARBA" id="ARBA00008240"/>
    </source>
</evidence>
<feature type="transmembrane region" description="Helical" evidence="9">
    <location>
        <begin position="137"/>
        <end position="155"/>
    </location>
</feature>
<comment type="caution">
    <text evidence="11">The sequence shown here is derived from an EMBL/GenBank/DDBJ whole genome shotgun (WGS) entry which is preliminary data.</text>
</comment>
<dbReference type="PROSITE" id="PS50850">
    <property type="entry name" value="MFS"/>
    <property type="match status" value="1"/>
</dbReference>
<dbReference type="Pfam" id="PF07690">
    <property type="entry name" value="MFS_1"/>
    <property type="match status" value="1"/>
</dbReference>
<feature type="transmembrane region" description="Helical" evidence="9">
    <location>
        <begin position="64"/>
        <end position="84"/>
    </location>
</feature>
<evidence type="ECO:0000256" key="8">
    <source>
        <dbReference type="ARBA" id="ARBA00023136"/>
    </source>
</evidence>
<evidence type="ECO:0000256" key="1">
    <source>
        <dbReference type="ARBA" id="ARBA00004651"/>
    </source>
</evidence>
<dbReference type="EMBL" id="JAQQCF010000075">
    <property type="protein sequence ID" value="MFM0642450.1"/>
    <property type="molecule type" value="Genomic_DNA"/>
</dbReference>
<evidence type="ECO:0000313" key="12">
    <source>
        <dbReference type="Proteomes" id="UP001629432"/>
    </source>
</evidence>
<feature type="transmembrane region" description="Helical" evidence="9">
    <location>
        <begin position="283"/>
        <end position="305"/>
    </location>
</feature>
<dbReference type="InterPro" id="IPR005829">
    <property type="entry name" value="Sugar_transporter_CS"/>
</dbReference>
<accession>A0ABW9E4D8</accession>
<dbReference type="PROSITE" id="PS00217">
    <property type="entry name" value="SUGAR_TRANSPORT_2"/>
    <property type="match status" value="1"/>
</dbReference>
<dbReference type="InterPro" id="IPR011701">
    <property type="entry name" value="MFS"/>
</dbReference>
<evidence type="ECO:0000259" key="10">
    <source>
        <dbReference type="PROSITE" id="PS50850"/>
    </source>
</evidence>
<dbReference type="SUPFAM" id="SSF103473">
    <property type="entry name" value="MFS general substrate transporter"/>
    <property type="match status" value="1"/>
</dbReference>
<name>A0ABW9E4D8_9BURK</name>
<evidence type="ECO:0000256" key="6">
    <source>
        <dbReference type="ARBA" id="ARBA00022847"/>
    </source>
</evidence>
<keyword evidence="8 9" id="KW-0472">Membrane</keyword>
<evidence type="ECO:0000256" key="3">
    <source>
        <dbReference type="ARBA" id="ARBA00022448"/>
    </source>
</evidence>
<gene>
    <name evidence="11" type="ORF">PQQ63_37870</name>
</gene>
<evidence type="ECO:0000313" key="11">
    <source>
        <dbReference type="EMBL" id="MFM0642450.1"/>
    </source>
</evidence>
<feature type="domain" description="Major facilitator superfamily (MFS) profile" evidence="10">
    <location>
        <begin position="28"/>
        <end position="435"/>
    </location>
</feature>
<evidence type="ECO:0000256" key="9">
    <source>
        <dbReference type="SAM" id="Phobius"/>
    </source>
</evidence>
<feature type="transmembrane region" description="Helical" evidence="9">
    <location>
        <begin position="410"/>
        <end position="430"/>
    </location>
</feature>
<organism evidence="11 12">
    <name type="scientific">Paraburkholderia metrosideri</name>
    <dbReference type="NCBI Taxonomy" id="580937"/>
    <lineage>
        <taxon>Bacteria</taxon>
        <taxon>Pseudomonadati</taxon>
        <taxon>Pseudomonadota</taxon>
        <taxon>Betaproteobacteria</taxon>
        <taxon>Burkholderiales</taxon>
        <taxon>Burkholderiaceae</taxon>
        <taxon>Paraburkholderia</taxon>
    </lineage>
</organism>
<evidence type="ECO:0000256" key="7">
    <source>
        <dbReference type="ARBA" id="ARBA00022989"/>
    </source>
</evidence>
<keyword evidence="6" id="KW-0769">Symport</keyword>
<evidence type="ECO:0000256" key="5">
    <source>
        <dbReference type="ARBA" id="ARBA00022692"/>
    </source>
</evidence>
<protein>
    <submittedName>
        <fullName evidence="11">MFS transporter</fullName>
    </submittedName>
</protein>
<feature type="transmembrane region" description="Helical" evidence="9">
    <location>
        <begin position="380"/>
        <end position="404"/>
    </location>
</feature>
<comment type="subcellular location">
    <subcellularLocation>
        <location evidence="1">Cell membrane</location>
        <topology evidence="1">Multi-pass membrane protein</topology>
    </subcellularLocation>
</comment>
<dbReference type="RefSeq" id="WP_408241334.1">
    <property type="nucleotide sequence ID" value="NZ_JAQQCF010000075.1"/>
</dbReference>